<feature type="compositionally biased region" description="Low complexity" evidence="1">
    <location>
        <begin position="135"/>
        <end position="153"/>
    </location>
</feature>
<dbReference type="EMBL" id="AACVIE010000023">
    <property type="protein sequence ID" value="EAM5644968.1"/>
    <property type="molecule type" value="Genomic_DNA"/>
</dbReference>
<reference evidence="2" key="1">
    <citation type="submission" date="2019-01" db="EMBL/GenBank/DDBJ databases">
        <authorList>
            <consortium name="PulseNet: The National Subtyping Network for Foodborne Disease Surveillance"/>
            <person name="Tarr C.L."/>
            <person name="Trees E."/>
            <person name="Katz L.S."/>
            <person name="Carleton-Romer H.A."/>
            <person name="Stroika S."/>
            <person name="Kucerova Z."/>
            <person name="Roache K.F."/>
            <person name="Sabol A.L."/>
            <person name="Besser J."/>
            <person name="Gerner-Smidt P."/>
        </authorList>
    </citation>
    <scope>NUCLEOTIDE SEQUENCE</scope>
    <source>
        <strain evidence="2">PNUSAS064512</strain>
    </source>
</reference>
<feature type="region of interest" description="Disordered" evidence="1">
    <location>
        <begin position="1"/>
        <end position="105"/>
    </location>
</feature>
<dbReference type="Gene3D" id="2.160.20.10">
    <property type="entry name" value="Single-stranded right-handed beta-helix, Pectin lyase-like"/>
    <property type="match status" value="1"/>
</dbReference>
<dbReference type="InterPro" id="IPR012334">
    <property type="entry name" value="Pectin_lyas_fold"/>
</dbReference>
<evidence type="ECO:0000313" key="2">
    <source>
        <dbReference type="EMBL" id="EAM5644968.1"/>
    </source>
</evidence>
<proteinExistence type="predicted"/>
<feature type="region of interest" description="Disordered" evidence="1">
    <location>
        <begin position="125"/>
        <end position="176"/>
    </location>
</feature>
<dbReference type="AlphaFoldDB" id="A0A5T2R3X0"/>
<feature type="compositionally biased region" description="Low complexity" evidence="1">
    <location>
        <begin position="65"/>
        <end position="82"/>
    </location>
</feature>
<feature type="compositionally biased region" description="Gly residues" evidence="1">
    <location>
        <begin position="42"/>
        <end position="56"/>
    </location>
</feature>
<feature type="compositionally biased region" description="Low complexity" evidence="1">
    <location>
        <begin position="21"/>
        <end position="41"/>
    </location>
</feature>
<name>A0A5T2R3X0_SALER</name>
<comment type="caution">
    <text evidence="2">The sequence shown here is derived from an EMBL/GenBank/DDBJ whole genome shotgun (WGS) entry which is preliminary data.</text>
</comment>
<organism evidence="2">
    <name type="scientific">Salmonella enterica</name>
    <name type="common">Salmonella choleraesuis</name>
    <dbReference type="NCBI Taxonomy" id="28901"/>
    <lineage>
        <taxon>Bacteria</taxon>
        <taxon>Pseudomonadati</taxon>
        <taxon>Pseudomonadota</taxon>
        <taxon>Gammaproteobacteria</taxon>
        <taxon>Enterobacterales</taxon>
        <taxon>Enterobacteriaceae</taxon>
        <taxon>Salmonella</taxon>
    </lineage>
</organism>
<gene>
    <name evidence="2" type="ORF">EOF35_23745</name>
</gene>
<feature type="compositionally biased region" description="Polar residues" evidence="1">
    <location>
        <begin position="157"/>
        <end position="171"/>
    </location>
</feature>
<protein>
    <submittedName>
        <fullName evidence="2">Uncharacterized protein</fullName>
    </submittedName>
</protein>
<accession>A0A5T2R3X0</accession>
<feature type="compositionally biased region" description="Polar residues" evidence="1">
    <location>
        <begin position="86"/>
        <end position="100"/>
    </location>
</feature>
<sequence length="379" mass="36878">MSGTTADGTGVKVTGNLTSEGSTTVNGNSTGTGSGVDVSGDVTGGSINGSATGSGAGVTVSGENTTLTDTTVSGTTADGTGVKVTGNLTSEGSTTVNGNATGTGSGVDVSGDVTGGSINGNATGSGAGVTVSGENTTLTDTTVNGTTADGTGVKVTGNLTSEGSTTVNGNATGTGSGVDVSGSVGGGQLSGSSVDGVGIRFNDTARLSGTTVSGSSQSGAGISSEGNVQLNNVQLNASSVSGPDLSISGSLSYDRGTNIEASTISGRDSMLSETALPLPALRQGAVNADISRMNQPELDGFHDAGTPAVPVKEYRALPRNVNISICSSEGDCESFSLSSSPKDKTHISRMDALLSDGSRVKCEGGHCRYISAQSSEEKK</sequence>
<evidence type="ECO:0000256" key="1">
    <source>
        <dbReference type="SAM" id="MobiDB-lite"/>
    </source>
</evidence>